<dbReference type="Gene3D" id="1.25.40.10">
    <property type="entry name" value="Tetratricopeptide repeat domain"/>
    <property type="match status" value="1"/>
</dbReference>
<organism evidence="1 2">
    <name type="scientific">Apatococcus lobatus</name>
    <dbReference type="NCBI Taxonomy" id="904363"/>
    <lineage>
        <taxon>Eukaryota</taxon>
        <taxon>Viridiplantae</taxon>
        <taxon>Chlorophyta</taxon>
        <taxon>core chlorophytes</taxon>
        <taxon>Trebouxiophyceae</taxon>
        <taxon>Chlorellales</taxon>
        <taxon>Chlorellaceae</taxon>
        <taxon>Apatococcus</taxon>
    </lineage>
</organism>
<comment type="caution">
    <text evidence="1">The sequence shown here is derived from an EMBL/GenBank/DDBJ whole genome shotgun (WGS) entry which is preliminary data.</text>
</comment>
<protein>
    <submittedName>
        <fullName evidence="1">Uncharacterized protein</fullName>
    </submittedName>
</protein>
<proteinExistence type="predicted"/>
<name>A0AAW1QLU3_9CHLO</name>
<gene>
    <name evidence="1" type="ORF">WJX74_006006</name>
</gene>
<dbReference type="Proteomes" id="UP001438707">
    <property type="component" value="Unassembled WGS sequence"/>
</dbReference>
<evidence type="ECO:0000313" key="1">
    <source>
        <dbReference type="EMBL" id="KAK9822424.1"/>
    </source>
</evidence>
<accession>A0AAW1QLU3</accession>
<reference evidence="1 2" key="1">
    <citation type="journal article" date="2024" name="Nat. Commun.">
        <title>Phylogenomics reveals the evolutionary origins of lichenization in chlorophyte algae.</title>
        <authorList>
            <person name="Puginier C."/>
            <person name="Libourel C."/>
            <person name="Otte J."/>
            <person name="Skaloud P."/>
            <person name="Haon M."/>
            <person name="Grisel S."/>
            <person name="Petersen M."/>
            <person name="Berrin J.G."/>
            <person name="Delaux P.M."/>
            <person name="Dal Grande F."/>
            <person name="Keller J."/>
        </authorList>
    </citation>
    <scope>NUCLEOTIDE SEQUENCE [LARGE SCALE GENOMIC DNA]</scope>
    <source>
        <strain evidence="1 2">SAG 2145</strain>
    </source>
</reference>
<keyword evidence="2" id="KW-1185">Reference proteome</keyword>
<dbReference type="AlphaFoldDB" id="A0AAW1QLU3"/>
<dbReference type="InterPro" id="IPR011990">
    <property type="entry name" value="TPR-like_helical_dom_sf"/>
</dbReference>
<evidence type="ECO:0000313" key="2">
    <source>
        <dbReference type="Proteomes" id="UP001438707"/>
    </source>
</evidence>
<sequence length="426" mass="46569">MESVTTDMISYVRDNLQGQHDHALDILKSGLKSVTAATGGSSVDTGRLFLAKAEIHMDQGRWADCLDAAECARRATDTVTNAKLHLPVLSQAFSLGTRALLASGRSREAIKLAHEANVAVSLYPDKILVKEAAAVAAESLQALAAHAEGNWDQLDRDMPGTQLHRIWKLAGQPVPLLDSMPQQESIQMLVEPRRRFLTLACAWDKNTALSQEDKLMDCHEKAGANSNCSICLSPMAAAESQLARQVVEVQACMQLQQWEQAEDKADSLVVIAESISSREHSRVAVVLAILADIMAHTQRVTLAEGLFRQATKLLALDPSKVLPGAADGTTPVHPTVTAWIAWRYVQLLTVLPRRGTEVGAWQEAAESLLSLPDWPPDESRSRANEVIRSYYGCPERLRGVHDPDCHGCLLDVTVSRMLPCKWKALA</sequence>
<dbReference type="EMBL" id="JALJOS010000032">
    <property type="protein sequence ID" value="KAK9822424.1"/>
    <property type="molecule type" value="Genomic_DNA"/>
</dbReference>